<dbReference type="Pfam" id="PF00450">
    <property type="entry name" value="Peptidase_S10"/>
    <property type="match status" value="1"/>
</dbReference>
<organism evidence="2 3">
    <name type="scientific">Sorghum bicolor</name>
    <name type="common">Sorghum</name>
    <name type="synonym">Sorghum vulgare</name>
    <dbReference type="NCBI Taxonomy" id="4558"/>
    <lineage>
        <taxon>Eukaryota</taxon>
        <taxon>Viridiplantae</taxon>
        <taxon>Streptophyta</taxon>
        <taxon>Embryophyta</taxon>
        <taxon>Tracheophyta</taxon>
        <taxon>Spermatophyta</taxon>
        <taxon>Magnoliopsida</taxon>
        <taxon>Liliopsida</taxon>
        <taxon>Poales</taxon>
        <taxon>Poaceae</taxon>
        <taxon>PACMAD clade</taxon>
        <taxon>Panicoideae</taxon>
        <taxon>Andropogonodae</taxon>
        <taxon>Andropogoneae</taxon>
        <taxon>Sorghinae</taxon>
        <taxon>Sorghum</taxon>
    </lineage>
</organism>
<accession>A0A1Z5R7Z1</accession>
<evidence type="ECO:0008006" key="4">
    <source>
        <dbReference type="Google" id="ProtNLM"/>
    </source>
</evidence>
<keyword evidence="3" id="KW-1185">Reference proteome</keyword>
<evidence type="ECO:0000313" key="3">
    <source>
        <dbReference type="Proteomes" id="UP000000768"/>
    </source>
</evidence>
<reference evidence="3" key="2">
    <citation type="journal article" date="2018" name="Plant J.">
        <title>The Sorghum bicolor reference genome: improved assembly, gene annotations, a transcriptome atlas, and signatures of genome organization.</title>
        <authorList>
            <person name="McCormick R.F."/>
            <person name="Truong S.K."/>
            <person name="Sreedasyam A."/>
            <person name="Jenkins J."/>
            <person name="Shu S."/>
            <person name="Sims D."/>
            <person name="Kennedy M."/>
            <person name="Amirebrahimi M."/>
            <person name="Weers B.D."/>
            <person name="McKinley B."/>
            <person name="Mattison A."/>
            <person name="Morishige D.T."/>
            <person name="Grimwood J."/>
            <person name="Schmutz J."/>
            <person name="Mullet J.E."/>
        </authorList>
    </citation>
    <scope>NUCLEOTIDE SEQUENCE [LARGE SCALE GENOMIC DNA]</scope>
    <source>
        <strain evidence="3">cv. BTx623</strain>
    </source>
</reference>
<sequence length="278" mass="31159">MAYVACSFYDARGSLPVYRPRRRRQLSPPLLLAAYCLAVLVLPPPRLSRAATSSSSSSTVVTHLPGFDGPLPFYLETGYVEIEEETGAELFYYFVESERSPSTDPLLLWLTGGPRCSVFSALVFEIGPLKFVVEPYDGTLPRLVYNPYSWTQMASILFLDSPVGSGFSYARDPKAYEVGDISSSRQVLTFLRKWFDDHPKYFLDRPFYIGGDSYAGKVVPLIAHYISEGIKGMQQPIIKLKGYIVGNPITGDKIDTNSKVTFSHSFGIISNQQYEWRP</sequence>
<protein>
    <recommendedName>
        <fullName evidence="4">Serine carboxypeptidase-like 19</fullName>
    </recommendedName>
</protein>
<evidence type="ECO:0000256" key="1">
    <source>
        <dbReference type="ARBA" id="ARBA00009431"/>
    </source>
</evidence>
<reference evidence="2 3" key="1">
    <citation type="journal article" date="2009" name="Nature">
        <title>The Sorghum bicolor genome and the diversification of grasses.</title>
        <authorList>
            <person name="Paterson A.H."/>
            <person name="Bowers J.E."/>
            <person name="Bruggmann R."/>
            <person name="Dubchak I."/>
            <person name="Grimwood J."/>
            <person name="Gundlach H."/>
            <person name="Haberer G."/>
            <person name="Hellsten U."/>
            <person name="Mitros T."/>
            <person name="Poliakov A."/>
            <person name="Schmutz J."/>
            <person name="Spannagl M."/>
            <person name="Tang H."/>
            <person name="Wang X."/>
            <person name="Wicker T."/>
            <person name="Bharti A.K."/>
            <person name="Chapman J."/>
            <person name="Feltus F.A."/>
            <person name="Gowik U."/>
            <person name="Grigoriev I.V."/>
            <person name="Lyons E."/>
            <person name="Maher C.A."/>
            <person name="Martis M."/>
            <person name="Narechania A."/>
            <person name="Otillar R.P."/>
            <person name="Penning B.W."/>
            <person name="Salamov A.A."/>
            <person name="Wang Y."/>
            <person name="Zhang L."/>
            <person name="Carpita N.C."/>
            <person name="Freeling M."/>
            <person name="Gingle A.R."/>
            <person name="Hash C.T."/>
            <person name="Keller B."/>
            <person name="Klein P."/>
            <person name="Kresovich S."/>
            <person name="McCann M.C."/>
            <person name="Ming R."/>
            <person name="Peterson D.G."/>
            <person name="Mehboob-ur-Rahman"/>
            <person name="Ware D."/>
            <person name="Westhoff P."/>
            <person name="Mayer K.F."/>
            <person name="Messing J."/>
            <person name="Rokhsar D.S."/>
        </authorList>
    </citation>
    <scope>NUCLEOTIDE SEQUENCE [LARGE SCALE GENOMIC DNA]</scope>
    <source>
        <strain evidence="3">cv. BTx623</strain>
    </source>
</reference>
<dbReference type="SUPFAM" id="SSF53474">
    <property type="entry name" value="alpha/beta-Hydrolases"/>
    <property type="match status" value="1"/>
</dbReference>
<dbReference type="PANTHER" id="PTHR11802:SF461">
    <property type="entry name" value="OS02G0687900 PROTEIN"/>
    <property type="match status" value="1"/>
</dbReference>
<dbReference type="EMBL" id="CM000767">
    <property type="protein sequence ID" value="OQU79565.1"/>
    <property type="molecule type" value="Genomic_DNA"/>
</dbReference>
<dbReference type="InterPro" id="IPR001563">
    <property type="entry name" value="Peptidase_S10"/>
</dbReference>
<dbReference type="Proteomes" id="UP000000768">
    <property type="component" value="Chromosome 8"/>
</dbReference>
<name>A0A1Z5R7Z1_SORBI</name>
<proteinExistence type="inferred from homology"/>
<dbReference type="GO" id="GO:0006508">
    <property type="term" value="P:proteolysis"/>
    <property type="evidence" value="ECO:0007669"/>
    <property type="project" value="InterPro"/>
</dbReference>
<dbReference type="Gramene" id="OQU79565">
    <property type="protein sequence ID" value="OQU79565"/>
    <property type="gene ID" value="SORBI_3008G163200"/>
</dbReference>
<dbReference type="FunFam" id="3.40.50.1820:FF:000581">
    <property type="entry name" value="Os11g0431400 protein"/>
    <property type="match status" value="1"/>
</dbReference>
<dbReference type="InterPro" id="IPR029058">
    <property type="entry name" value="AB_hydrolase_fold"/>
</dbReference>
<evidence type="ECO:0000313" key="2">
    <source>
        <dbReference type="EMBL" id="OQU79565.1"/>
    </source>
</evidence>
<dbReference type="GO" id="GO:0004185">
    <property type="term" value="F:serine-type carboxypeptidase activity"/>
    <property type="evidence" value="ECO:0007669"/>
    <property type="project" value="InterPro"/>
</dbReference>
<gene>
    <name evidence="2" type="ORF">SORBI_3008G163200</name>
</gene>
<comment type="similarity">
    <text evidence="1">Belongs to the peptidase S10 family.</text>
</comment>
<dbReference type="AlphaFoldDB" id="A0A1Z5R7Z1"/>
<dbReference type="PRINTS" id="PR00724">
    <property type="entry name" value="CRBOXYPTASEC"/>
</dbReference>
<dbReference type="ExpressionAtlas" id="A0A1Z5R7Z1">
    <property type="expression patterns" value="baseline and differential"/>
</dbReference>
<dbReference type="Gene3D" id="3.40.50.1820">
    <property type="entry name" value="alpha/beta hydrolase"/>
    <property type="match status" value="1"/>
</dbReference>
<dbReference type="PANTHER" id="PTHR11802">
    <property type="entry name" value="SERINE PROTEASE FAMILY S10 SERINE CARBOXYPEPTIDASE"/>
    <property type="match status" value="1"/>
</dbReference>